<accession>A0A078BA50</accession>
<protein>
    <submittedName>
        <fullName evidence="8">Heavy metal transport detoxification-containing protein</fullName>
    </submittedName>
</protein>
<dbReference type="GO" id="GO:0008270">
    <property type="term" value="F:zinc ion binding"/>
    <property type="evidence" value="ECO:0007669"/>
    <property type="project" value="UniProtKB-KW"/>
</dbReference>
<dbReference type="PANTHER" id="PTHR45969:SF69">
    <property type="entry name" value="FINGER DOMAIN PROTEIN, PUTATIVE (AFU_ORTHOLOGUE AFUA_3G12190)-RELATED"/>
    <property type="match status" value="1"/>
</dbReference>
<keyword evidence="3" id="KW-0862">Zinc</keyword>
<dbReference type="AlphaFoldDB" id="A0A078BA50"/>
<dbReference type="InterPro" id="IPR001841">
    <property type="entry name" value="Znf_RING"/>
</dbReference>
<dbReference type="Pfam" id="PF13639">
    <property type="entry name" value="zf-RING_2"/>
    <property type="match status" value="1"/>
</dbReference>
<evidence type="ECO:0000256" key="1">
    <source>
        <dbReference type="ARBA" id="ARBA00022723"/>
    </source>
</evidence>
<keyword evidence="6" id="KW-1133">Transmembrane helix</keyword>
<organism evidence="8 9">
    <name type="scientific">Stylonychia lemnae</name>
    <name type="common">Ciliate</name>
    <dbReference type="NCBI Taxonomy" id="5949"/>
    <lineage>
        <taxon>Eukaryota</taxon>
        <taxon>Sar</taxon>
        <taxon>Alveolata</taxon>
        <taxon>Ciliophora</taxon>
        <taxon>Intramacronucleata</taxon>
        <taxon>Spirotrichea</taxon>
        <taxon>Stichotrichia</taxon>
        <taxon>Sporadotrichida</taxon>
        <taxon>Oxytrichidae</taxon>
        <taxon>Stylonychinae</taxon>
        <taxon>Stylonychia</taxon>
    </lineage>
</organism>
<dbReference type="SUPFAM" id="SSF57850">
    <property type="entry name" value="RING/U-box"/>
    <property type="match status" value="1"/>
</dbReference>
<evidence type="ECO:0000256" key="6">
    <source>
        <dbReference type="SAM" id="Phobius"/>
    </source>
</evidence>
<dbReference type="InParanoid" id="A0A078BA50"/>
<reference evidence="8 9" key="1">
    <citation type="submission" date="2014-06" db="EMBL/GenBank/DDBJ databases">
        <authorList>
            <person name="Swart Estienne"/>
        </authorList>
    </citation>
    <scope>NUCLEOTIDE SEQUENCE [LARGE SCALE GENOMIC DNA]</scope>
    <source>
        <strain evidence="8 9">130c</strain>
    </source>
</reference>
<dbReference type="Gene3D" id="3.30.40.10">
    <property type="entry name" value="Zinc/RING finger domain, C3HC4 (zinc finger)"/>
    <property type="match status" value="1"/>
</dbReference>
<keyword evidence="9" id="KW-1185">Reference proteome</keyword>
<keyword evidence="2 4" id="KW-0863">Zinc-finger</keyword>
<feature type="domain" description="RING-type" evidence="7">
    <location>
        <begin position="178"/>
        <end position="221"/>
    </location>
</feature>
<evidence type="ECO:0000259" key="7">
    <source>
        <dbReference type="PROSITE" id="PS50089"/>
    </source>
</evidence>
<dbReference type="PANTHER" id="PTHR45969">
    <property type="entry name" value="RING ZINC FINGER PROTEIN-RELATED"/>
    <property type="match status" value="1"/>
</dbReference>
<keyword evidence="1" id="KW-0479">Metal-binding</keyword>
<dbReference type="PROSITE" id="PS50089">
    <property type="entry name" value="ZF_RING_2"/>
    <property type="match status" value="1"/>
</dbReference>
<dbReference type="EMBL" id="CCKQ01018432">
    <property type="protein sequence ID" value="CDW90398.1"/>
    <property type="molecule type" value="Genomic_DNA"/>
</dbReference>
<evidence type="ECO:0000256" key="3">
    <source>
        <dbReference type="ARBA" id="ARBA00022833"/>
    </source>
</evidence>
<dbReference type="OrthoDB" id="8062037at2759"/>
<evidence type="ECO:0000256" key="5">
    <source>
        <dbReference type="SAM" id="MobiDB-lite"/>
    </source>
</evidence>
<dbReference type="GO" id="GO:0016567">
    <property type="term" value="P:protein ubiquitination"/>
    <property type="evidence" value="ECO:0007669"/>
    <property type="project" value="TreeGrafter"/>
</dbReference>
<evidence type="ECO:0000256" key="4">
    <source>
        <dbReference type="PROSITE-ProRule" id="PRU00175"/>
    </source>
</evidence>
<dbReference type="InterPro" id="IPR013083">
    <property type="entry name" value="Znf_RING/FYVE/PHD"/>
</dbReference>
<evidence type="ECO:0000313" key="9">
    <source>
        <dbReference type="Proteomes" id="UP000039865"/>
    </source>
</evidence>
<evidence type="ECO:0000256" key="2">
    <source>
        <dbReference type="ARBA" id="ARBA00022771"/>
    </source>
</evidence>
<keyword evidence="6" id="KW-0812">Transmembrane</keyword>
<keyword evidence="6" id="KW-0472">Membrane</keyword>
<dbReference type="CDD" id="cd16454">
    <property type="entry name" value="RING-H2_PA-TM-RING"/>
    <property type="match status" value="1"/>
</dbReference>
<sequence>MSMTATRKLVRLSDVIFGRIDFPLYKKIRRAGKNARLACFFIHFFQIMYMIQLLKTYYNPKVREVYNQFSGTQRQLIALIIWINVAQFSNQAFALFNSLILMAFYLLLQQVKLTYQLFRMCGFYGPEDTYVEDEESIQENSVEDIFRFMDQRIDELKFRYKDLKRRFDRKKKPISLVCIICFDDFQPLSEVIQLQCNTNHIYHKKCLVDWLQKNKSCPLCRKQIFHSIPRKKIDAAALAQQQVDNENSGNQSSDELQNQNSQ</sequence>
<proteinExistence type="predicted"/>
<name>A0A078BA50_STYLE</name>
<feature type="transmembrane region" description="Helical" evidence="6">
    <location>
        <begin position="75"/>
        <end position="108"/>
    </location>
</feature>
<dbReference type="SMART" id="SM00184">
    <property type="entry name" value="RING"/>
    <property type="match status" value="1"/>
</dbReference>
<feature type="transmembrane region" description="Helical" evidence="6">
    <location>
        <begin position="35"/>
        <end position="55"/>
    </location>
</feature>
<dbReference type="GO" id="GO:0061630">
    <property type="term" value="F:ubiquitin protein ligase activity"/>
    <property type="evidence" value="ECO:0007669"/>
    <property type="project" value="TreeGrafter"/>
</dbReference>
<dbReference type="Proteomes" id="UP000039865">
    <property type="component" value="Unassembled WGS sequence"/>
</dbReference>
<feature type="region of interest" description="Disordered" evidence="5">
    <location>
        <begin position="240"/>
        <end position="262"/>
    </location>
</feature>
<gene>
    <name evidence="8" type="primary">Contig18911.g20066</name>
    <name evidence="8" type="ORF">STYLEM_19541</name>
</gene>
<evidence type="ECO:0000313" key="8">
    <source>
        <dbReference type="EMBL" id="CDW90398.1"/>
    </source>
</evidence>